<dbReference type="PANTHER" id="PTHR12117:SF0">
    <property type="entry name" value="PROLYL 3-HYDROXYLASE OGFOD1"/>
    <property type="match status" value="1"/>
</dbReference>
<dbReference type="GO" id="GO:0031418">
    <property type="term" value="F:L-ascorbic acid binding"/>
    <property type="evidence" value="ECO:0007669"/>
    <property type="project" value="UniProtKB-KW"/>
</dbReference>
<dbReference type="GO" id="GO:0005737">
    <property type="term" value="C:cytoplasm"/>
    <property type="evidence" value="ECO:0007669"/>
    <property type="project" value="TreeGrafter"/>
</dbReference>
<keyword evidence="3" id="KW-0223">Dioxygenase</keyword>
<comment type="cofactor">
    <cofactor evidence="1">
        <name>L-ascorbate</name>
        <dbReference type="ChEBI" id="CHEBI:38290"/>
    </cofactor>
</comment>
<accession>A0AA85IWK8</accession>
<sequence>MVFQINREFVTEDFKRAFYQCYNRKIANKIFENGSLIDHEPFTFAKFDSFIQLEQITEEIINTGQLVHEVKKEIEKLPFVQKCNDLYTFSQSCDILNLCQDVENPNNSATCPLIISFRTFLLNTVLPWLKDITGIPLYENKVDLTSSIYKQGDYLLCHDDELEGRRIAFIWYLVPDDWNNQKDGGELELFDSVPVEGGEDNNNEGKLIPTRICVSLPPKCNTFTFFEVSPRSFHQVAEVLGNTKRVSLHGWFHGPSLWTVSNNTLQGIEKISPVYIEEELVYQWINPVYFDTQQLSKIRRKFYKSSEIQLINFLKADKWKELVQCLDNLSPNAWIHCGPANRRNYNCLSNEKLNDSTSDLCRQLIRLFKSEAMLVVLSDITGIRLHPCALIGEKNNNSTVVDNGDQAIDDTPETKRMRTDDNINNSPKADKSFGDQCSTYLTEPCLRKFQAGSYTLLSDADMLNQGWRVECILHIHGYSSSNCDDKVDNNQFTWNSTCGGQTIYVADGETEELLTVTPSDNALTLVYVDSSTTGFLKYIKKSSVGVGVDVGGGGCGGGRASLENQGVKQSRRHSNVPSTGDNHQHTVKKPVQFYDLFVKYFDSTTNEEDDDKMNSVNAEEEASDDEVTTSSSLNDDNDNSVDDDDESAVLSPDENHDDAGGDDENQERV</sequence>
<feature type="region of interest" description="Disordered" evidence="5">
    <location>
        <begin position="401"/>
        <end position="428"/>
    </location>
</feature>
<dbReference type="Gene3D" id="2.60.120.620">
    <property type="entry name" value="q2cbj1_9rhob like domain"/>
    <property type="match status" value="2"/>
</dbReference>
<dbReference type="GO" id="GO:0031543">
    <property type="term" value="F:peptidyl-proline dioxygenase activity"/>
    <property type="evidence" value="ECO:0007669"/>
    <property type="project" value="TreeGrafter"/>
</dbReference>
<dbReference type="GO" id="GO:0005506">
    <property type="term" value="F:iron ion binding"/>
    <property type="evidence" value="ECO:0007669"/>
    <property type="project" value="InterPro"/>
</dbReference>
<evidence type="ECO:0000256" key="4">
    <source>
        <dbReference type="ARBA" id="ARBA00023002"/>
    </source>
</evidence>
<reference evidence="7" key="1">
    <citation type="submission" date="2022-06" db="EMBL/GenBank/DDBJ databases">
        <authorList>
            <person name="Berger JAMES D."/>
            <person name="Berger JAMES D."/>
        </authorList>
    </citation>
    <scope>NUCLEOTIDE SEQUENCE [LARGE SCALE GENOMIC DNA]</scope>
</reference>
<protein>
    <recommendedName>
        <fullName evidence="6">Prolyl 4-hydroxylase alpha subunit domain-containing protein</fullName>
    </recommendedName>
</protein>
<evidence type="ECO:0000256" key="5">
    <source>
        <dbReference type="SAM" id="MobiDB-lite"/>
    </source>
</evidence>
<feature type="compositionally biased region" description="Acidic residues" evidence="5">
    <location>
        <begin position="635"/>
        <end position="647"/>
    </location>
</feature>
<dbReference type="AlphaFoldDB" id="A0AA85IWK8"/>
<evidence type="ECO:0000313" key="8">
    <source>
        <dbReference type="WBParaSite" id="TREG1_113200.1"/>
    </source>
</evidence>
<proteinExistence type="predicted"/>
<evidence type="ECO:0000256" key="2">
    <source>
        <dbReference type="ARBA" id="ARBA00022896"/>
    </source>
</evidence>
<dbReference type="GO" id="GO:0006449">
    <property type="term" value="P:regulation of translational termination"/>
    <property type="evidence" value="ECO:0007669"/>
    <property type="project" value="TreeGrafter"/>
</dbReference>
<feature type="region of interest" description="Disordered" evidence="5">
    <location>
        <begin position="555"/>
        <end position="587"/>
    </location>
</feature>
<evidence type="ECO:0000313" key="7">
    <source>
        <dbReference type="Proteomes" id="UP000050795"/>
    </source>
</evidence>
<dbReference type="Pfam" id="PF13661">
    <property type="entry name" value="2OG-FeII_Oxy_4"/>
    <property type="match status" value="1"/>
</dbReference>
<reference evidence="8" key="2">
    <citation type="submission" date="2023-11" db="UniProtKB">
        <authorList>
            <consortium name="WormBaseParasite"/>
        </authorList>
    </citation>
    <scope>IDENTIFICATION</scope>
</reference>
<feature type="compositionally biased region" description="Acidic residues" evidence="5">
    <location>
        <begin position="618"/>
        <end position="627"/>
    </location>
</feature>
<dbReference type="SMART" id="SM00702">
    <property type="entry name" value="P4Hc"/>
    <property type="match status" value="1"/>
</dbReference>
<dbReference type="PANTHER" id="PTHR12117">
    <property type="entry name" value="HISTONE ACETYLTRANSFERASE COMPLEX"/>
    <property type="match status" value="1"/>
</dbReference>
<dbReference type="InterPro" id="IPR006620">
    <property type="entry name" value="Pro_4_hyd_alph"/>
</dbReference>
<name>A0AA85IWK8_TRIRE</name>
<dbReference type="InterPro" id="IPR039558">
    <property type="entry name" value="TPA1/OFD1_N"/>
</dbReference>
<feature type="compositionally biased region" description="Basic and acidic residues" evidence="5">
    <location>
        <begin position="412"/>
        <end position="421"/>
    </location>
</feature>
<dbReference type="InterPro" id="IPR019601">
    <property type="entry name" value="Oxoglutarate/Fe-dep_Oase_C"/>
</dbReference>
<organism evidence="7 8">
    <name type="scientific">Trichobilharzia regenti</name>
    <name type="common">Nasal bird schistosome</name>
    <dbReference type="NCBI Taxonomy" id="157069"/>
    <lineage>
        <taxon>Eukaryota</taxon>
        <taxon>Metazoa</taxon>
        <taxon>Spiralia</taxon>
        <taxon>Lophotrochozoa</taxon>
        <taxon>Platyhelminthes</taxon>
        <taxon>Trematoda</taxon>
        <taxon>Digenea</taxon>
        <taxon>Strigeidida</taxon>
        <taxon>Schistosomatoidea</taxon>
        <taxon>Schistosomatidae</taxon>
        <taxon>Trichobilharzia</taxon>
    </lineage>
</organism>
<keyword evidence="4" id="KW-0560">Oxidoreductase</keyword>
<feature type="compositionally biased region" description="Acidic residues" evidence="5">
    <location>
        <begin position="660"/>
        <end position="669"/>
    </location>
</feature>
<evidence type="ECO:0000256" key="3">
    <source>
        <dbReference type="ARBA" id="ARBA00022964"/>
    </source>
</evidence>
<evidence type="ECO:0000256" key="1">
    <source>
        <dbReference type="ARBA" id="ARBA00001961"/>
    </source>
</evidence>
<keyword evidence="7" id="KW-1185">Reference proteome</keyword>
<dbReference type="InterPro" id="IPR051842">
    <property type="entry name" value="uS12_prolyl_hydroxylase"/>
</dbReference>
<feature type="region of interest" description="Disordered" evidence="5">
    <location>
        <begin position="606"/>
        <end position="669"/>
    </location>
</feature>
<dbReference type="Proteomes" id="UP000050795">
    <property type="component" value="Unassembled WGS sequence"/>
</dbReference>
<dbReference type="WBParaSite" id="TREG1_113200.1">
    <property type="protein sequence ID" value="TREG1_113200.1"/>
    <property type="gene ID" value="TREG1_113200"/>
</dbReference>
<feature type="domain" description="Prolyl 4-hydroxylase alpha subunit" evidence="6">
    <location>
        <begin position="42"/>
        <end position="253"/>
    </location>
</feature>
<keyword evidence="2" id="KW-0847">Vitamin C</keyword>
<dbReference type="Pfam" id="PF10637">
    <property type="entry name" value="Ofd1_CTDD"/>
    <property type="match status" value="1"/>
</dbReference>
<evidence type="ECO:0000259" key="6">
    <source>
        <dbReference type="SMART" id="SM00702"/>
    </source>
</evidence>